<dbReference type="Proteomes" id="UP000053201">
    <property type="component" value="Unassembled WGS sequence"/>
</dbReference>
<dbReference type="PANTHER" id="PTHR43851">
    <property type="match status" value="1"/>
</dbReference>
<dbReference type="InterPro" id="IPR051409">
    <property type="entry name" value="Atypical_kinase_ADCK"/>
</dbReference>
<dbReference type="InterPro" id="IPR034646">
    <property type="entry name" value="ADCK3_dom"/>
</dbReference>
<keyword evidence="3" id="KW-0547">Nucleotide-binding</keyword>
<dbReference type="OrthoDB" id="201153at2759"/>
<dbReference type="InterPro" id="IPR004147">
    <property type="entry name" value="ABC1_dom"/>
</dbReference>
<dbReference type="eggNOG" id="KOG1234">
    <property type="taxonomic scope" value="Eukaryota"/>
</dbReference>
<dbReference type="AlphaFoldDB" id="A0A0L0H6N2"/>
<accession>A0A0L0H6N2</accession>
<proteinExistence type="inferred from homology"/>
<name>A0A0L0H6N2_SPIPD</name>
<comment type="similarity">
    <text evidence="1">Belongs to the protein kinase superfamily. ADCK protein kinase family.</text>
</comment>
<dbReference type="GO" id="GO:0016887">
    <property type="term" value="F:ATP hydrolysis activity"/>
    <property type="evidence" value="ECO:0007669"/>
    <property type="project" value="EnsemblFungi"/>
</dbReference>
<dbReference type="OMA" id="CRGYPES"/>
<feature type="compositionally biased region" description="Polar residues" evidence="5">
    <location>
        <begin position="59"/>
        <end position="73"/>
    </location>
</feature>
<keyword evidence="4" id="KW-0067">ATP-binding</keyword>
<dbReference type="EMBL" id="KQ257465">
    <property type="protein sequence ID" value="KNC97145.1"/>
    <property type="molecule type" value="Genomic_DNA"/>
</dbReference>
<gene>
    <name evidence="7" type="ORF">SPPG_07536</name>
</gene>
<dbReference type="GO" id="GO:0005759">
    <property type="term" value="C:mitochondrial matrix"/>
    <property type="evidence" value="ECO:0007669"/>
    <property type="project" value="EnsemblFungi"/>
</dbReference>
<dbReference type="STRING" id="645134.A0A0L0H6N2"/>
<evidence type="ECO:0000256" key="1">
    <source>
        <dbReference type="ARBA" id="ARBA00009670"/>
    </source>
</evidence>
<evidence type="ECO:0000256" key="3">
    <source>
        <dbReference type="ARBA" id="ARBA00022741"/>
    </source>
</evidence>
<keyword evidence="7" id="KW-0418">Kinase</keyword>
<dbReference type="GO" id="GO:0004672">
    <property type="term" value="F:protein kinase activity"/>
    <property type="evidence" value="ECO:0007669"/>
    <property type="project" value="EnsemblFungi"/>
</dbReference>
<evidence type="ECO:0000259" key="6">
    <source>
        <dbReference type="Pfam" id="PF03109"/>
    </source>
</evidence>
<feature type="compositionally biased region" description="Pro residues" evidence="5">
    <location>
        <begin position="122"/>
        <end position="132"/>
    </location>
</feature>
<sequence>MSTKKGGDILSLLLASRQVFWSILDQQSGSLKHYTRTSSIPRAAARVLNRTRHAEAPAQESSVASHTISQSPRTIDPVHTQPYVESAKEHPHASKSAPPPPFSSELNNGGRLPLPSGASHLPDPPIDPPSSIPPDSQMTRAARTGHLGASFSATSREPVSENTAEQSADNRSRPAAFKQSRVPSSRVGRLWHYGSLAAGVGVGAVGEAVRRAAGFSDGNGGSVVLSPGNIERIVSKLTRMRGAALKLGQMLSIQDNSMLPKELENILLRVQNTANYMPDSQLQTTLSRELGPDWRSKFGDFELMPIAAASIGQVHRATLLDGQPVAVKVQYPGVADSIDSDLDNLRALILFSNFLPKGLYLDNTIRVARKELAWECDYKREAEAMEKFRDLIKGLRGFNVPKVISNLTTPQVLTTEFVEGLPVGSFSNLPQRIRDSIGERILRLCLRELFEFRFMQTDPNWSNFLYDPRTDMIHLLDFGAAREFDANFTQKYMNVLYAASEGDREGCAYWSKVLGFLTGMESQAMTNAHVNSILMLAEPFSKFGPAVYDFGKQDVTNRVRAEIPLMLRERLTPPPDETYSLHRKLSGAFLLCTKLRSRIRCREIFEGFRERYVFDLA</sequence>
<dbReference type="GO" id="GO:0005524">
    <property type="term" value="F:ATP binding"/>
    <property type="evidence" value="ECO:0007669"/>
    <property type="project" value="UniProtKB-KW"/>
</dbReference>
<evidence type="ECO:0000313" key="8">
    <source>
        <dbReference type="Proteomes" id="UP000053201"/>
    </source>
</evidence>
<dbReference type="PANTHER" id="PTHR43851:SF3">
    <property type="entry name" value="COENZYME Q8"/>
    <property type="match status" value="1"/>
</dbReference>
<keyword evidence="2" id="KW-0808">Transferase</keyword>
<dbReference type="CDD" id="cd13970">
    <property type="entry name" value="ABC1_ADCK3"/>
    <property type="match status" value="1"/>
</dbReference>
<dbReference type="VEuPathDB" id="FungiDB:SPPG_07536"/>
<keyword evidence="8" id="KW-1185">Reference proteome</keyword>
<feature type="domain" description="ABC1 atypical kinase-like" evidence="6">
    <location>
        <begin position="269"/>
        <end position="508"/>
    </location>
</feature>
<dbReference type="Pfam" id="PF03109">
    <property type="entry name" value="ABC1"/>
    <property type="match status" value="1"/>
</dbReference>
<organism evidence="7 8">
    <name type="scientific">Spizellomyces punctatus (strain DAOM BR117)</name>
    <dbReference type="NCBI Taxonomy" id="645134"/>
    <lineage>
        <taxon>Eukaryota</taxon>
        <taxon>Fungi</taxon>
        <taxon>Fungi incertae sedis</taxon>
        <taxon>Chytridiomycota</taxon>
        <taxon>Chytridiomycota incertae sedis</taxon>
        <taxon>Chytridiomycetes</taxon>
        <taxon>Spizellomycetales</taxon>
        <taxon>Spizellomycetaceae</taxon>
        <taxon>Spizellomyces</taxon>
    </lineage>
</organism>
<dbReference type="InParanoid" id="A0A0L0H6N2"/>
<evidence type="ECO:0000256" key="5">
    <source>
        <dbReference type="SAM" id="MobiDB-lite"/>
    </source>
</evidence>
<dbReference type="GO" id="GO:0008289">
    <property type="term" value="F:lipid binding"/>
    <property type="evidence" value="ECO:0007669"/>
    <property type="project" value="EnsemblFungi"/>
</dbReference>
<feature type="region of interest" description="Disordered" evidence="5">
    <location>
        <begin position="150"/>
        <end position="181"/>
    </location>
</feature>
<evidence type="ECO:0000313" key="7">
    <source>
        <dbReference type="EMBL" id="KNC97145.1"/>
    </source>
</evidence>
<dbReference type="GeneID" id="27690745"/>
<dbReference type="GO" id="GO:0006744">
    <property type="term" value="P:ubiquinone biosynthetic process"/>
    <property type="evidence" value="ECO:0007669"/>
    <property type="project" value="EnsemblFungi"/>
</dbReference>
<evidence type="ECO:0000256" key="2">
    <source>
        <dbReference type="ARBA" id="ARBA00022679"/>
    </source>
</evidence>
<protein>
    <submittedName>
        <fullName evidence="7">Atypical/ABC1/ABC1-A protein kinase</fullName>
    </submittedName>
</protein>
<feature type="region of interest" description="Disordered" evidence="5">
    <location>
        <begin position="52"/>
        <end position="138"/>
    </location>
</feature>
<dbReference type="FunCoup" id="A0A0L0H6N2">
    <property type="interactions" value="162"/>
</dbReference>
<feature type="compositionally biased region" description="Polar residues" evidence="5">
    <location>
        <begin position="151"/>
        <end position="169"/>
    </location>
</feature>
<dbReference type="InterPro" id="IPR011009">
    <property type="entry name" value="Kinase-like_dom_sf"/>
</dbReference>
<reference evidence="7 8" key="1">
    <citation type="submission" date="2009-08" db="EMBL/GenBank/DDBJ databases">
        <title>The Genome Sequence of Spizellomyces punctatus strain DAOM BR117.</title>
        <authorList>
            <consortium name="The Broad Institute Genome Sequencing Platform"/>
            <person name="Russ C."/>
            <person name="Cuomo C."/>
            <person name="Shea T."/>
            <person name="Young S.K."/>
            <person name="Zeng Q."/>
            <person name="Koehrsen M."/>
            <person name="Haas B."/>
            <person name="Borodovsky M."/>
            <person name="Guigo R."/>
            <person name="Alvarado L."/>
            <person name="Berlin A."/>
            <person name="Bochicchio J."/>
            <person name="Borenstein D."/>
            <person name="Chapman S."/>
            <person name="Chen Z."/>
            <person name="Engels R."/>
            <person name="Freedman E."/>
            <person name="Gellesch M."/>
            <person name="Goldberg J."/>
            <person name="Griggs A."/>
            <person name="Gujja S."/>
            <person name="Heiman D."/>
            <person name="Hepburn T."/>
            <person name="Howarth C."/>
            <person name="Jen D."/>
            <person name="Larson L."/>
            <person name="Lewis B."/>
            <person name="Mehta T."/>
            <person name="Park D."/>
            <person name="Pearson M."/>
            <person name="Roberts A."/>
            <person name="Saif S."/>
            <person name="Shenoy N."/>
            <person name="Sisk P."/>
            <person name="Stolte C."/>
            <person name="Sykes S."/>
            <person name="Thomson T."/>
            <person name="Walk T."/>
            <person name="White J."/>
            <person name="Yandava C."/>
            <person name="Burger G."/>
            <person name="Gray M.W."/>
            <person name="Holland P.W.H."/>
            <person name="King N."/>
            <person name="Lang F.B.F."/>
            <person name="Roger A.J."/>
            <person name="Ruiz-Trillo I."/>
            <person name="Lander E."/>
            <person name="Nusbaum C."/>
        </authorList>
    </citation>
    <scope>NUCLEOTIDE SEQUENCE [LARGE SCALE GENOMIC DNA]</scope>
    <source>
        <strain evidence="7 8">DAOM BR117</strain>
    </source>
</reference>
<evidence type="ECO:0000256" key="4">
    <source>
        <dbReference type="ARBA" id="ARBA00022840"/>
    </source>
</evidence>
<dbReference type="SUPFAM" id="SSF56112">
    <property type="entry name" value="Protein kinase-like (PK-like)"/>
    <property type="match status" value="1"/>
</dbReference>
<dbReference type="RefSeq" id="XP_016605185.1">
    <property type="nucleotide sequence ID" value="XM_016755702.1"/>
</dbReference>